<feature type="region of interest" description="Disordered" evidence="1">
    <location>
        <begin position="60"/>
        <end position="90"/>
    </location>
</feature>
<gene>
    <name evidence="2" type="ORF">g.18158</name>
</gene>
<sequence>MENVAQESTMNDQKVDKNKIEKPTSQPSNLIPAKEFKTKEESDGVEEFLESGIIKALSLARGDGDGSEGGNLPKVKSAEPNFDNPDSEGKGKLDLLLQAAGLEGLIREDGTHLNDPNVVKTLTLCLSSALEEAANALKSSRPSKLTGG</sequence>
<proteinExistence type="predicted"/>
<evidence type="ECO:0000256" key="1">
    <source>
        <dbReference type="SAM" id="MobiDB-lite"/>
    </source>
</evidence>
<protein>
    <submittedName>
        <fullName evidence="2">Uncharacterized protein</fullName>
    </submittedName>
</protein>
<feature type="compositionally biased region" description="Basic and acidic residues" evidence="1">
    <location>
        <begin position="13"/>
        <end position="22"/>
    </location>
</feature>
<name>A0A1B6D723_9HEMI</name>
<dbReference type="EMBL" id="GEDC01015811">
    <property type="protein sequence ID" value="JAS21487.1"/>
    <property type="molecule type" value="Transcribed_RNA"/>
</dbReference>
<organism evidence="2">
    <name type="scientific">Clastoptera arizonana</name>
    <name type="common">Arizona spittle bug</name>
    <dbReference type="NCBI Taxonomy" id="38151"/>
    <lineage>
        <taxon>Eukaryota</taxon>
        <taxon>Metazoa</taxon>
        <taxon>Ecdysozoa</taxon>
        <taxon>Arthropoda</taxon>
        <taxon>Hexapoda</taxon>
        <taxon>Insecta</taxon>
        <taxon>Pterygota</taxon>
        <taxon>Neoptera</taxon>
        <taxon>Paraneoptera</taxon>
        <taxon>Hemiptera</taxon>
        <taxon>Auchenorrhyncha</taxon>
        <taxon>Cercopoidea</taxon>
        <taxon>Clastopteridae</taxon>
        <taxon>Clastoptera</taxon>
    </lineage>
</organism>
<evidence type="ECO:0000313" key="2">
    <source>
        <dbReference type="EMBL" id="JAS21487.1"/>
    </source>
</evidence>
<accession>A0A1B6D723</accession>
<dbReference type="AlphaFoldDB" id="A0A1B6D723"/>
<feature type="compositionally biased region" description="Polar residues" evidence="1">
    <location>
        <begin position="1"/>
        <end position="12"/>
    </location>
</feature>
<reference evidence="2" key="1">
    <citation type="submission" date="2015-12" db="EMBL/GenBank/DDBJ databases">
        <title>De novo transcriptome assembly of four potential Pierce s Disease insect vectors from Arizona vineyards.</title>
        <authorList>
            <person name="Tassone E.E."/>
        </authorList>
    </citation>
    <scope>NUCLEOTIDE SEQUENCE</scope>
</reference>
<feature type="region of interest" description="Disordered" evidence="1">
    <location>
        <begin position="1"/>
        <end position="31"/>
    </location>
</feature>